<keyword evidence="3" id="KW-1185">Reference proteome</keyword>
<dbReference type="CDD" id="cd16278">
    <property type="entry name" value="metallo-hydrolase-like_MBL-fold"/>
    <property type="match status" value="1"/>
</dbReference>
<dbReference type="Gene3D" id="1.10.10.10">
    <property type="entry name" value="Winged helix-like DNA-binding domain superfamily/Winged helix DNA-binding domain"/>
    <property type="match status" value="1"/>
</dbReference>
<proteinExistence type="predicted"/>
<dbReference type="SMART" id="SM00849">
    <property type="entry name" value="Lactamase_B"/>
    <property type="match status" value="1"/>
</dbReference>
<accession>A0A848DJN2</accession>
<dbReference type="InterPro" id="IPR041516">
    <property type="entry name" value="LACTB2_WH"/>
</dbReference>
<dbReference type="SUPFAM" id="SSF56281">
    <property type="entry name" value="Metallo-hydrolase/oxidoreductase"/>
    <property type="match status" value="1"/>
</dbReference>
<dbReference type="Pfam" id="PF00753">
    <property type="entry name" value="Lactamase_B"/>
    <property type="match status" value="1"/>
</dbReference>
<dbReference type="InterPro" id="IPR036388">
    <property type="entry name" value="WH-like_DNA-bd_sf"/>
</dbReference>
<dbReference type="InterPro" id="IPR001279">
    <property type="entry name" value="Metallo-B-lactamas"/>
</dbReference>
<comment type="caution">
    <text evidence="2">The sequence shown here is derived from an EMBL/GenBank/DDBJ whole genome shotgun (WGS) entry which is preliminary data.</text>
</comment>
<organism evidence="2 3">
    <name type="scientific">Pseudonocardia bannensis</name>
    <dbReference type="NCBI Taxonomy" id="630973"/>
    <lineage>
        <taxon>Bacteria</taxon>
        <taxon>Bacillati</taxon>
        <taxon>Actinomycetota</taxon>
        <taxon>Actinomycetes</taxon>
        <taxon>Pseudonocardiales</taxon>
        <taxon>Pseudonocardiaceae</taxon>
        <taxon>Pseudonocardia</taxon>
    </lineage>
</organism>
<dbReference type="PANTHER" id="PTHR23131">
    <property type="entry name" value="ENDORIBONUCLEASE LACTB2"/>
    <property type="match status" value="1"/>
</dbReference>
<dbReference type="InterPro" id="IPR036866">
    <property type="entry name" value="RibonucZ/Hydroxyglut_hydro"/>
</dbReference>
<feature type="domain" description="Metallo-beta-lactamase" evidence="1">
    <location>
        <begin position="32"/>
        <end position="193"/>
    </location>
</feature>
<dbReference type="AlphaFoldDB" id="A0A848DJN2"/>
<dbReference type="Pfam" id="PF17778">
    <property type="entry name" value="WHD_BLACT"/>
    <property type="match status" value="1"/>
</dbReference>
<keyword evidence="2" id="KW-0378">Hydrolase</keyword>
<gene>
    <name evidence="2" type="ORF">HF519_13955</name>
</gene>
<dbReference type="Gene3D" id="3.60.15.10">
    <property type="entry name" value="Ribonuclease Z/Hydroxyacylglutathione hydrolase-like"/>
    <property type="match status" value="1"/>
</dbReference>
<protein>
    <submittedName>
        <fullName evidence="2">MBL fold metallo-hydrolase</fullName>
    </submittedName>
</protein>
<reference evidence="2 3" key="1">
    <citation type="submission" date="2020-04" db="EMBL/GenBank/DDBJ databases">
        <authorList>
            <person name="Klaysubun C."/>
            <person name="Duangmal K."/>
            <person name="Lipun K."/>
        </authorList>
    </citation>
    <scope>NUCLEOTIDE SEQUENCE [LARGE SCALE GENOMIC DNA]</scope>
    <source>
        <strain evidence="2 3">DSM 45300</strain>
    </source>
</reference>
<dbReference type="InterPro" id="IPR050662">
    <property type="entry name" value="Sec-metab_biosynth-thioest"/>
</dbReference>
<dbReference type="PANTHER" id="PTHR23131:SF0">
    <property type="entry name" value="ENDORIBONUCLEASE LACTB2"/>
    <property type="match status" value="1"/>
</dbReference>
<sequence>MTEHPAYGVLREVTPLASVLLAENPSPMTLEGTNTWVLRAPGVEECVVVDPGEDDEQHLRRIAEHGPVTQVLLTHHHHDHAGGARRFAEMVGAPVRALDASLVLGSEALAHGDVVAAAGLEIRVLATPGHTSDSISFVLDGPGNTTSTVLTGDTILGRGTTVIAHPDGSLGPYLDSLRLLAELPPGTAVLPGHGPELADAPAVATAYLAHREERLDQVRAALGRLGPDATPRQVVEIVYADVDRVLWPAAEWSVRAQLDYLRA</sequence>
<dbReference type="Proteomes" id="UP000586918">
    <property type="component" value="Unassembled WGS sequence"/>
</dbReference>
<evidence type="ECO:0000259" key="1">
    <source>
        <dbReference type="SMART" id="SM00849"/>
    </source>
</evidence>
<dbReference type="EMBL" id="JAAXKZ010000044">
    <property type="protein sequence ID" value="NMH92654.1"/>
    <property type="molecule type" value="Genomic_DNA"/>
</dbReference>
<dbReference type="GO" id="GO:0016787">
    <property type="term" value="F:hydrolase activity"/>
    <property type="evidence" value="ECO:0007669"/>
    <property type="project" value="UniProtKB-KW"/>
</dbReference>
<evidence type="ECO:0000313" key="2">
    <source>
        <dbReference type="EMBL" id="NMH92654.1"/>
    </source>
</evidence>
<name>A0A848DJN2_9PSEU</name>
<evidence type="ECO:0000313" key="3">
    <source>
        <dbReference type="Proteomes" id="UP000586918"/>
    </source>
</evidence>